<evidence type="ECO:0000313" key="2">
    <source>
        <dbReference type="EMBL" id="MEM5290225.1"/>
    </source>
</evidence>
<evidence type="ECO:0000313" key="3">
    <source>
        <dbReference type="Proteomes" id="UP001494588"/>
    </source>
</evidence>
<evidence type="ECO:0008006" key="4">
    <source>
        <dbReference type="Google" id="ProtNLM"/>
    </source>
</evidence>
<evidence type="ECO:0000256" key="1">
    <source>
        <dbReference type="SAM" id="SignalP"/>
    </source>
</evidence>
<keyword evidence="1" id="KW-0732">Signal</keyword>
<proteinExistence type="predicted"/>
<comment type="caution">
    <text evidence="2">The sequence shown here is derived from an EMBL/GenBank/DDBJ whole genome shotgun (WGS) entry which is preliminary data.</text>
</comment>
<name>A0ABU9QL57_9BURK</name>
<protein>
    <recommendedName>
        <fullName evidence="4">DUF2865 domain-containing protein</fullName>
    </recommendedName>
</protein>
<reference evidence="2 3" key="1">
    <citation type="submission" date="2024-01" db="EMBL/GenBank/DDBJ databases">
        <title>The diversity of rhizobia nodulating Mimosa spp. in eleven states of Brazil covering several biomes is determined by host plant, location, and edaphic factors.</title>
        <authorList>
            <person name="Rouws L."/>
            <person name="Barauna A."/>
            <person name="Beukes C."/>
            <person name="De Faria S.M."/>
            <person name="Gross E."/>
            <person name="Dos Reis Junior F.B."/>
            <person name="Simon M."/>
            <person name="Maluk M."/>
            <person name="Odee D.W."/>
            <person name="Kenicer G."/>
            <person name="Young J.P.W."/>
            <person name="Reis V.M."/>
            <person name="Zilli J."/>
            <person name="James E.K."/>
        </authorList>
    </citation>
    <scope>NUCLEOTIDE SEQUENCE [LARGE SCALE GENOMIC DNA]</scope>
    <source>
        <strain evidence="2 3">JPY77</strain>
    </source>
</reference>
<dbReference type="RefSeq" id="WP_201651871.1">
    <property type="nucleotide sequence ID" value="NZ_CAJHCS010000014.1"/>
</dbReference>
<dbReference type="Proteomes" id="UP001494588">
    <property type="component" value="Unassembled WGS sequence"/>
</dbReference>
<accession>A0ABU9QL57</accession>
<dbReference type="EMBL" id="JAZHGC010000033">
    <property type="protein sequence ID" value="MEM5290225.1"/>
    <property type="molecule type" value="Genomic_DNA"/>
</dbReference>
<feature type="signal peptide" evidence="1">
    <location>
        <begin position="1"/>
        <end position="22"/>
    </location>
</feature>
<sequence length="252" mass="27738">MKHRWLLISMFLVSLFSSHAQALTIRMTMYDDGRSCPANCDAHVVFDHALNGTQYAHRPDDGDHYSACQNGASCEVCLTDGRQQCLTVTYRGAGPGKDTFDFTPAFYEAYCARESIPELLRGKCISLRNDAKRLEDRVNCIHEADNVACGAVMADAQRKSAEDEPLYKQCLQLGESRFNATHAPGQQRSNACAYERIPTGGPNSHGTRWRRLLPAACRPGTYVGRDGLDCCSGSTLADGPLGSECRAFYPAR</sequence>
<feature type="chain" id="PRO_5045885098" description="DUF2865 domain-containing protein" evidence="1">
    <location>
        <begin position="23"/>
        <end position="252"/>
    </location>
</feature>
<organism evidence="2 3">
    <name type="scientific">Paraburkholderia sabiae</name>
    <dbReference type="NCBI Taxonomy" id="273251"/>
    <lineage>
        <taxon>Bacteria</taxon>
        <taxon>Pseudomonadati</taxon>
        <taxon>Pseudomonadota</taxon>
        <taxon>Betaproteobacteria</taxon>
        <taxon>Burkholderiales</taxon>
        <taxon>Burkholderiaceae</taxon>
        <taxon>Paraburkholderia</taxon>
    </lineage>
</organism>
<keyword evidence="3" id="KW-1185">Reference proteome</keyword>
<gene>
    <name evidence="2" type="ORF">V4C55_31325</name>
</gene>